<sequence length="32" mass="3682">KKLNERGIELEVRKVSTDPKLKMMDLIAKVAK</sequence>
<reference evidence="1" key="2">
    <citation type="submission" date="2020-02" db="EMBL/GenBank/DDBJ databases">
        <authorList>
            <consortium name="NCBI Pathogen Detection Project"/>
        </authorList>
    </citation>
    <scope>NUCLEOTIDE SEQUENCE</scope>
    <source>
        <strain evidence="1">MA.GW_S01690-06</strain>
    </source>
</reference>
<dbReference type="AlphaFoldDB" id="A0A748K4H8"/>
<organism evidence="1">
    <name type="scientific">Salmonella enterica</name>
    <name type="common">Salmonella choleraesuis</name>
    <dbReference type="NCBI Taxonomy" id="28901"/>
    <lineage>
        <taxon>Bacteria</taxon>
        <taxon>Pseudomonadati</taxon>
        <taxon>Pseudomonadota</taxon>
        <taxon>Gammaproteobacteria</taxon>
        <taxon>Enterobacterales</taxon>
        <taxon>Enterobacteriaceae</taxon>
        <taxon>Salmonella</taxon>
    </lineage>
</organism>
<protein>
    <submittedName>
        <fullName evidence="1">PTS mannose transporter subunit IIAB</fullName>
    </submittedName>
</protein>
<name>A0A748K4H8_SALER</name>
<evidence type="ECO:0000313" key="1">
    <source>
        <dbReference type="EMBL" id="HAF5131186.1"/>
    </source>
</evidence>
<gene>
    <name evidence="1" type="ORF">G8A44_001096</name>
</gene>
<feature type="non-terminal residue" evidence="1">
    <location>
        <position position="1"/>
    </location>
</feature>
<accession>A0A748K4H8</accession>
<comment type="caution">
    <text evidence="1">The sequence shown here is derived from an EMBL/GenBank/DDBJ whole genome shotgun (WGS) entry which is preliminary data.</text>
</comment>
<reference evidence="1" key="1">
    <citation type="journal article" date="2018" name="Genome Biol.">
        <title>SKESA: strategic k-mer extension for scrupulous assemblies.</title>
        <authorList>
            <person name="Souvorov A."/>
            <person name="Agarwala R."/>
            <person name="Lipman D.J."/>
        </authorList>
    </citation>
    <scope>NUCLEOTIDE SEQUENCE</scope>
    <source>
        <strain evidence="1">MA.GW_S01690-06</strain>
    </source>
</reference>
<dbReference type="EMBL" id="DAAVLB010000003">
    <property type="protein sequence ID" value="HAF5131186.1"/>
    <property type="molecule type" value="Genomic_DNA"/>
</dbReference>
<proteinExistence type="predicted"/>